<feature type="transmembrane region" description="Helical" evidence="7">
    <location>
        <begin position="116"/>
        <end position="135"/>
    </location>
</feature>
<dbReference type="Pfam" id="PF07690">
    <property type="entry name" value="MFS_1"/>
    <property type="match status" value="1"/>
</dbReference>
<feature type="transmembrane region" description="Helical" evidence="7">
    <location>
        <begin position="434"/>
        <end position="453"/>
    </location>
</feature>
<dbReference type="GO" id="GO:0005886">
    <property type="term" value="C:plasma membrane"/>
    <property type="evidence" value="ECO:0007669"/>
    <property type="project" value="TreeGrafter"/>
</dbReference>
<feature type="transmembrane region" description="Helical" evidence="7">
    <location>
        <begin position="202"/>
        <end position="223"/>
    </location>
</feature>
<evidence type="ECO:0000259" key="8">
    <source>
        <dbReference type="PROSITE" id="PS50850"/>
    </source>
</evidence>
<keyword evidence="3 7" id="KW-0812">Transmembrane</keyword>
<dbReference type="EMBL" id="JAHUZD010000124">
    <property type="protein sequence ID" value="KAI3403586.1"/>
    <property type="molecule type" value="Genomic_DNA"/>
</dbReference>
<reference evidence="9" key="1">
    <citation type="journal article" date="2022" name="DNA Res.">
        <title>Genome analysis of five recently described species of the CUG-Ser clade uncovers Candida theae as a new hybrid lineage with pathogenic potential in the Candida parapsilosis species complex.</title>
        <authorList>
            <person name="Mixao V."/>
            <person name="Del Olmo V."/>
            <person name="Hegedusova E."/>
            <person name="Saus E."/>
            <person name="Pryszcz L."/>
            <person name="Cillingova A."/>
            <person name="Nosek J."/>
            <person name="Gabaldon T."/>
        </authorList>
    </citation>
    <scope>NUCLEOTIDE SEQUENCE</scope>
    <source>
        <strain evidence="9">CBS 10844</strain>
    </source>
</reference>
<accession>A0AAI9SVR3</accession>
<feature type="transmembrane region" description="Helical" evidence="7">
    <location>
        <begin position="235"/>
        <end position="258"/>
    </location>
</feature>
<gene>
    <name evidence="9" type="ORF">KGF56_003631</name>
</gene>
<sequence>MSLAIQNSETKQENICQSSSDQGSSTNKSQEIILTTTTTNTIKDLKPIDPKYETEQLAKELGINHKKLMWKIDICVVPPFCLLYFFAFLDRVNISNAKLYGLSEDLNLTGTQYNTALTLFFVPYILFEVLGNYAIKYVKPHIWLSGSVFFFGAITVGMGFAKDFSALAATRFLLGIAESALFCGVFYLLATYYSKAEAQKRFSAFFSCTALSGAASGAIAYRVVEMDGLHGISAWRWIFILEGCATVIGSFFLFFMIADFPEESRFLNAKERTFLKKKLEWYSGTSSAYELKNTFKDVGECLKDWLIWLPALSYFGLIIPSYGYAYFAASIIKEMGYTAVVAQQYSAYPWVAAFVVINITAICSDFVKKRLPFFLGSCLVAIAGLSMVLAAKDFPQVRYGGCFLAASGLYTAMPTLVCWAALNNGSHIRKSVGTAWQIGIGNIGGIIATFIFLAKDEPYYVPGLSTCIGGVCFAMITGVVYFILCWRLNKVKQTDSYKEKFNAKTERDQINLGDRNPAFEYLY</sequence>
<feature type="transmembrane region" description="Helical" evidence="7">
    <location>
        <begin position="371"/>
        <end position="391"/>
    </location>
</feature>
<feature type="domain" description="Major facilitator superfamily (MFS) profile" evidence="8">
    <location>
        <begin position="76"/>
        <end position="523"/>
    </location>
</feature>
<dbReference type="Gene3D" id="1.20.1250.20">
    <property type="entry name" value="MFS general substrate transporter like domains"/>
    <property type="match status" value="1"/>
</dbReference>
<evidence type="ECO:0000256" key="4">
    <source>
        <dbReference type="ARBA" id="ARBA00022989"/>
    </source>
</evidence>
<dbReference type="FunFam" id="1.20.1250.20:FF:000068">
    <property type="entry name" value="MFS general substrate transporter"/>
    <property type="match status" value="1"/>
</dbReference>
<name>A0AAI9SVR3_9ASCO</name>
<feature type="transmembrane region" description="Helical" evidence="7">
    <location>
        <begin position="459"/>
        <end position="484"/>
    </location>
</feature>
<dbReference type="GO" id="GO:0022857">
    <property type="term" value="F:transmembrane transporter activity"/>
    <property type="evidence" value="ECO:0007669"/>
    <property type="project" value="InterPro"/>
</dbReference>
<dbReference type="GeneID" id="73381246"/>
<dbReference type="InterPro" id="IPR036259">
    <property type="entry name" value="MFS_trans_sf"/>
</dbReference>
<evidence type="ECO:0000256" key="7">
    <source>
        <dbReference type="SAM" id="Phobius"/>
    </source>
</evidence>
<dbReference type="InterPro" id="IPR020846">
    <property type="entry name" value="MFS_dom"/>
</dbReference>
<dbReference type="AlphaFoldDB" id="A0AAI9SVR3"/>
<dbReference type="RefSeq" id="XP_049179333.1">
    <property type="nucleotide sequence ID" value="XM_049324983.1"/>
</dbReference>
<dbReference type="Proteomes" id="UP001202479">
    <property type="component" value="Unassembled WGS sequence"/>
</dbReference>
<evidence type="ECO:0000256" key="2">
    <source>
        <dbReference type="ARBA" id="ARBA00022448"/>
    </source>
</evidence>
<keyword evidence="5 7" id="KW-0472">Membrane</keyword>
<feature type="transmembrane region" description="Helical" evidence="7">
    <location>
        <begin position="347"/>
        <end position="364"/>
    </location>
</feature>
<feature type="transmembrane region" description="Helical" evidence="7">
    <location>
        <begin position="172"/>
        <end position="190"/>
    </location>
</feature>
<dbReference type="FunFam" id="1.20.1250.20:FF:000057">
    <property type="entry name" value="MFS general substrate transporter"/>
    <property type="match status" value="1"/>
</dbReference>
<evidence type="ECO:0000256" key="1">
    <source>
        <dbReference type="ARBA" id="ARBA00004141"/>
    </source>
</evidence>
<dbReference type="PROSITE" id="PS50850">
    <property type="entry name" value="MFS"/>
    <property type="match status" value="1"/>
</dbReference>
<feature type="transmembrane region" description="Helical" evidence="7">
    <location>
        <begin position="397"/>
        <end position="422"/>
    </location>
</feature>
<organism evidence="9 10">
    <name type="scientific">Candida oxycetoniae</name>
    <dbReference type="NCBI Taxonomy" id="497107"/>
    <lineage>
        <taxon>Eukaryota</taxon>
        <taxon>Fungi</taxon>
        <taxon>Dikarya</taxon>
        <taxon>Ascomycota</taxon>
        <taxon>Saccharomycotina</taxon>
        <taxon>Pichiomycetes</taxon>
        <taxon>Debaryomycetaceae</taxon>
        <taxon>Candida/Lodderomyces clade</taxon>
        <taxon>Candida</taxon>
    </lineage>
</organism>
<dbReference type="PANTHER" id="PTHR43791">
    <property type="entry name" value="PERMEASE-RELATED"/>
    <property type="match status" value="1"/>
</dbReference>
<feature type="transmembrane region" description="Helical" evidence="7">
    <location>
        <begin position="142"/>
        <end position="160"/>
    </location>
</feature>
<evidence type="ECO:0000256" key="3">
    <source>
        <dbReference type="ARBA" id="ARBA00022692"/>
    </source>
</evidence>
<keyword evidence="10" id="KW-1185">Reference proteome</keyword>
<feature type="transmembrane region" description="Helical" evidence="7">
    <location>
        <begin position="68"/>
        <end position="89"/>
    </location>
</feature>
<dbReference type="InterPro" id="IPR011701">
    <property type="entry name" value="MFS"/>
</dbReference>
<dbReference type="SUPFAM" id="SSF103473">
    <property type="entry name" value="MFS general substrate transporter"/>
    <property type="match status" value="1"/>
</dbReference>
<comment type="subcellular location">
    <subcellularLocation>
        <location evidence="1">Membrane</location>
        <topology evidence="1">Multi-pass membrane protein</topology>
    </subcellularLocation>
</comment>
<evidence type="ECO:0000256" key="5">
    <source>
        <dbReference type="ARBA" id="ARBA00023136"/>
    </source>
</evidence>
<dbReference type="PANTHER" id="PTHR43791:SF46">
    <property type="entry name" value="MAJOR FACILITATOR SUPERFAMILY (MFS) PROFILE DOMAIN-CONTAINING PROTEIN-RELATED"/>
    <property type="match status" value="1"/>
</dbReference>
<keyword evidence="4 7" id="KW-1133">Transmembrane helix</keyword>
<evidence type="ECO:0000313" key="9">
    <source>
        <dbReference type="EMBL" id="KAI3403586.1"/>
    </source>
</evidence>
<keyword evidence="2" id="KW-0813">Transport</keyword>
<feature type="transmembrane region" description="Helical" evidence="7">
    <location>
        <begin position="305"/>
        <end position="327"/>
    </location>
</feature>
<comment type="caution">
    <text evidence="9">The sequence shown here is derived from an EMBL/GenBank/DDBJ whole genome shotgun (WGS) entry which is preliminary data.</text>
</comment>
<evidence type="ECO:0000256" key="6">
    <source>
        <dbReference type="SAM" id="MobiDB-lite"/>
    </source>
</evidence>
<evidence type="ECO:0000313" key="10">
    <source>
        <dbReference type="Proteomes" id="UP001202479"/>
    </source>
</evidence>
<protein>
    <submittedName>
        <fullName evidence="9">TNA1</fullName>
    </submittedName>
</protein>
<feature type="region of interest" description="Disordered" evidence="6">
    <location>
        <begin position="1"/>
        <end position="30"/>
    </location>
</feature>
<proteinExistence type="predicted"/>